<keyword evidence="3" id="KW-1185">Reference proteome</keyword>
<reference evidence="3" key="1">
    <citation type="journal article" date="2015" name="PLoS Genet.">
        <title>Genome Sequence and Transcriptome Analyses of Chrysochromulina tobin: Metabolic Tools for Enhanced Algal Fitness in the Prominent Order Prymnesiales (Haptophyceae).</title>
        <authorList>
            <person name="Hovde B.T."/>
            <person name="Deodato C.R."/>
            <person name="Hunsperger H.M."/>
            <person name="Ryken S.A."/>
            <person name="Yost W."/>
            <person name="Jha R.K."/>
            <person name="Patterson J."/>
            <person name="Monnat R.J. Jr."/>
            <person name="Barlow S.B."/>
            <person name="Starkenburg S.R."/>
            <person name="Cattolico R.A."/>
        </authorList>
    </citation>
    <scope>NUCLEOTIDE SEQUENCE</scope>
    <source>
        <strain evidence="3">CCMP291</strain>
    </source>
</reference>
<evidence type="ECO:0000313" key="3">
    <source>
        <dbReference type="Proteomes" id="UP000037460"/>
    </source>
</evidence>
<sequence length="346" mass="37710">MATDPYARSDTVFGAEAAARLAVMRATLAGSSFMDSMPLPPPPEVKRRSFWNKLFGSPSTPLQEPTETQIAATLRTWRASHQPACLRLERTLAQARKALAKTRAQVADLADSPAMSLHTTIPGGGGGFSENERPLPSAMTESPIMLLRRRERGLMILCEQLQGRLAVAQAQAEALSDKRARMHLLVEALGRCRCVYEDAQIVIHAPQPALQESFEAAVCARRAREGRLLHQWVDLFEKQLRKGADAAGEMYTPPPQVVLDFVVYLSRLVVAQHGLSGLLPQSARAGFSSSLSMRTDKQALGALGSAPTAKLTPSKVLAKEVAEREALVDFLQQERAVDELVEALVL</sequence>
<accession>A0A0M0K607</accession>
<evidence type="ECO:0000313" key="2">
    <source>
        <dbReference type="EMBL" id="KOO34239.1"/>
    </source>
</evidence>
<organism evidence="2 3">
    <name type="scientific">Chrysochromulina tobinii</name>
    <dbReference type="NCBI Taxonomy" id="1460289"/>
    <lineage>
        <taxon>Eukaryota</taxon>
        <taxon>Haptista</taxon>
        <taxon>Haptophyta</taxon>
        <taxon>Prymnesiophyceae</taxon>
        <taxon>Prymnesiales</taxon>
        <taxon>Chrysochromulinaceae</taxon>
        <taxon>Chrysochromulina</taxon>
    </lineage>
</organism>
<name>A0A0M0K607_9EUKA</name>
<dbReference type="AlphaFoldDB" id="A0A0M0K607"/>
<dbReference type="EMBL" id="JWZX01001282">
    <property type="protein sequence ID" value="KOO34239.1"/>
    <property type="molecule type" value="Genomic_DNA"/>
</dbReference>
<dbReference type="Proteomes" id="UP000037460">
    <property type="component" value="Unassembled WGS sequence"/>
</dbReference>
<proteinExistence type="predicted"/>
<evidence type="ECO:0000256" key="1">
    <source>
        <dbReference type="SAM" id="Coils"/>
    </source>
</evidence>
<protein>
    <submittedName>
        <fullName evidence="2">Uncharacterized protein</fullName>
    </submittedName>
</protein>
<feature type="coiled-coil region" evidence="1">
    <location>
        <begin position="85"/>
        <end position="112"/>
    </location>
</feature>
<gene>
    <name evidence="2" type="ORF">Ctob_005468</name>
</gene>
<keyword evidence="1" id="KW-0175">Coiled coil</keyword>
<comment type="caution">
    <text evidence="2">The sequence shown here is derived from an EMBL/GenBank/DDBJ whole genome shotgun (WGS) entry which is preliminary data.</text>
</comment>